<gene>
    <name evidence="1" type="ORF">NBG4_890014</name>
</gene>
<sequence>MPGHTLQQRLASIIASADREPAAPIRIITPDLQEFGMPDLSTPEGQGLIEEHLDGISVVIVDNLSTLCRSGVENKAEDWLPVQEWGLMLRRRGIAVMFIHHTGKGGAQRGTSRREDVLDTVIHLRRPGDYQPQEGASFSVHFEKARGLYGDDVKPFEAKLWTGPDGKHTWLMKDIEESLTEKVAALLNDGIPQGEIPELLGVAKGTVSKHKMKAEHMGLLSKKC</sequence>
<organism evidence="1 2">
    <name type="scientific">Candidatus Sulfobium mesophilum</name>
    <dbReference type="NCBI Taxonomy" id="2016548"/>
    <lineage>
        <taxon>Bacteria</taxon>
        <taxon>Pseudomonadati</taxon>
        <taxon>Nitrospirota</taxon>
        <taxon>Nitrospiria</taxon>
        <taxon>Nitrospirales</taxon>
        <taxon>Nitrospiraceae</taxon>
        <taxon>Candidatus Sulfobium</taxon>
    </lineage>
</organism>
<accession>A0A2U3QKX2</accession>
<reference evidence="2" key="1">
    <citation type="submission" date="2018-03" db="EMBL/GenBank/DDBJ databases">
        <authorList>
            <person name="Zecchin S."/>
        </authorList>
    </citation>
    <scope>NUCLEOTIDE SEQUENCE [LARGE SCALE GENOMIC DNA]</scope>
</reference>
<protein>
    <submittedName>
        <fullName evidence="1">Uncharacterized protein</fullName>
    </submittedName>
</protein>
<keyword evidence="2" id="KW-1185">Reference proteome</keyword>
<dbReference type="EMBL" id="OUUY01000140">
    <property type="protein sequence ID" value="SPQ02056.1"/>
    <property type="molecule type" value="Genomic_DNA"/>
</dbReference>
<dbReference type="InterPro" id="IPR027417">
    <property type="entry name" value="P-loop_NTPase"/>
</dbReference>
<dbReference type="Gene3D" id="3.40.50.300">
    <property type="entry name" value="P-loop containing nucleotide triphosphate hydrolases"/>
    <property type="match status" value="1"/>
</dbReference>
<dbReference type="AlphaFoldDB" id="A0A2U3QKX2"/>
<evidence type="ECO:0000313" key="1">
    <source>
        <dbReference type="EMBL" id="SPQ02056.1"/>
    </source>
</evidence>
<proteinExistence type="predicted"/>
<dbReference type="Pfam" id="PF13481">
    <property type="entry name" value="AAA_25"/>
    <property type="match status" value="1"/>
</dbReference>
<evidence type="ECO:0000313" key="2">
    <source>
        <dbReference type="Proteomes" id="UP000245125"/>
    </source>
</evidence>
<name>A0A2U3QKX2_9BACT</name>
<dbReference type="Proteomes" id="UP000245125">
    <property type="component" value="Unassembled WGS sequence"/>
</dbReference>